<dbReference type="Gene3D" id="3.90.1200.10">
    <property type="match status" value="1"/>
</dbReference>
<keyword evidence="2" id="KW-0808">Transferase</keyword>
<keyword evidence="2" id="KW-0418">Kinase</keyword>
<evidence type="ECO:0000313" key="3">
    <source>
        <dbReference type="Proteomes" id="UP000223606"/>
    </source>
</evidence>
<dbReference type="GO" id="GO:0016301">
    <property type="term" value="F:kinase activity"/>
    <property type="evidence" value="ECO:0007669"/>
    <property type="project" value="UniProtKB-KW"/>
</dbReference>
<evidence type="ECO:0000313" key="2">
    <source>
        <dbReference type="EMBL" id="SON56629.1"/>
    </source>
</evidence>
<dbReference type="OrthoDB" id="179763at2"/>
<feature type="domain" description="Aminoglycoside phosphotransferase" evidence="1">
    <location>
        <begin position="58"/>
        <end position="259"/>
    </location>
</feature>
<dbReference type="RefSeq" id="WP_099556981.1">
    <property type="nucleotide sequence ID" value="NZ_LT960614.1"/>
</dbReference>
<gene>
    <name evidence="2" type="ORF">HDIA_3088</name>
</gene>
<proteinExistence type="predicted"/>
<accession>A0A2C9D8X2</accession>
<dbReference type="InterPro" id="IPR011009">
    <property type="entry name" value="Kinase-like_dom_sf"/>
</dbReference>
<keyword evidence="3" id="KW-1185">Reference proteome</keyword>
<dbReference type="EMBL" id="LT960614">
    <property type="protein sequence ID" value="SON56629.1"/>
    <property type="molecule type" value="Genomic_DNA"/>
</dbReference>
<evidence type="ECO:0000259" key="1">
    <source>
        <dbReference type="Pfam" id="PF01636"/>
    </source>
</evidence>
<dbReference type="Pfam" id="PF01636">
    <property type="entry name" value="APH"/>
    <property type="match status" value="1"/>
</dbReference>
<sequence length="314" mass="34074">MNARTDITSALGQRVEGAIASVPGLAGGTWRIAALPVASPIHRATASDCVIVDVPGNDPVFIKFRQPDVATTALPSATTAARRAAATGVAPTVIADGSDWLALAFLAPPWRYARVGDLQDLELTTKVLEAKKALHETGLIGEGFSPFAMIETLASEATALGVPLPDETDRLIALARLVRAAISASGIDPCFCHNDGIASNVMIDGNGVQLVDFDLAADNDPWFDVGALINEVCNFDAERHAMVEHYAGHLDERLYNRCRLYGAIDDLMWGLWGVTTAIRTSRTGIEFWKYGAWRLFHARTTFNARDFELWLRRL</sequence>
<reference evidence="3" key="1">
    <citation type="submission" date="2017-09" db="EMBL/GenBank/DDBJ databases">
        <title>Genome sequence of Nannocystis excedens DSM 71.</title>
        <authorList>
            <person name="Blom J."/>
        </authorList>
    </citation>
    <scope>NUCLEOTIDE SEQUENCE [LARGE SCALE GENOMIC DNA]</scope>
    <source>
        <strain evidence="3">type strain: E19</strain>
    </source>
</reference>
<name>A0A2C9D8X2_9HYPH</name>
<dbReference type="Proteomes" id="UP000223606">
    <property type="component" value="Chromosome 1"/>
</dbReference>
<protein>
    <submittedName>
        <fullName evidence="2">Thiamine kinase</fullName>
    </submittedName>
</protein>
<dbReference type="KEGG" id="hdi:HDIA_3088"/>
<dbReference type="InterPro" id="IPR002575">
    <property type="entry name" value="Aminoglycoside_PTrfase"/>
</dbReference>
<dbReference type="SUPFAM" id="SSF56112">
    <property type="entry name" value="Protein kinase-like (PK-like)"/>
    <property type="match status" value="1"/>
</dbReference>
<dbReference type="AlphaFoldDB" id="A0A2C9D8X2"/>
<organism evidence="2 3">
    <name type="scientific">Hartmannibacter diazotrophicus</name>
    <dbReference type="NCBI Taxonomy" id="1482074"/>
    <lineage>
        <taxon>Bacteria</taxon>
        <taxon>Pseudomonadati</taxon>
        <taxon>Pseudomonadota</taxon>
        <taxon>Alphaproteobacteria</taxon>
        <taxon>Hyphomicrobiales</taxon>
        <taxon>Pleomorphomonadaceae</taxon>
        <taxon>Hartmannibacter</taxon>
    </lineage>
</organism>